<accession>A0ABU7N1P3</accession>
<gene>
    <name evidence="1" type="ORF">V2I87_01915</name>
</gene>
<proteinExistence type="predicted"/>
<keyword evidence="2" id="KW-1185">Reference proteome</keyword>
<protein>
    <submittedName>
        <fullName evidence="1">Uncharacterized protein</fullName>
    </submittedName>
</protein>
<dbReference type="Proteomes" id="UP001343600">
    <property type="component" value="Unassembled WGS sequence"/>
</dbReference>
<organism evidence="1 2">
    <name type="scientific">Pseudomonas viridiflava</name>
    <name type="common">Phytomonas viridiflava</name>
    <dbReference type="NCBI Taxonomy" id="33069"/>
    <lineage>
        <taxon>Bacteria</taxon>
        <taxon>Pseudomonadati</taxon>
        <taxon>Pseudomonadota</taxon>
        <taxon>Gammaproteobacteria</taxon>
        <taxon>Pseudomonadales</taxon>
        <taxon>Pseudomonadaceae</taxon>
        <taxon>Pseudomonas</taxon>
    </lineage>
</organism>
<dbReference type="RefSeq" id="WP_241001176.1">
    <property type="nucleotide sequence ID" value="NZ_JAZEIH010000002.1"/>
</dbReference>
<comment type="caution">
    <text evidence="1">The sequence shown here is derived from an EMBL/GenBank/DDBJ whole genome shotgun (WGS) entry which is preliminary data.</text>
</comment>
<evidence type="ECO:0000313" key="2">
    <source>
        <dbReference type="Proteomes" id="UP001343600"/>
    </source>
</evidence>
<evidence type="ECO:0000313" key="1">
    <source>
        <dbReference type="EMBL" id="MEE4038838.1"/>
    </source>
</evidence>
<dbReference type="EMBL" id="JAZEIP010000002">
    <property type="protein sequence ID" value="MEE4038838.1"/>
    <property type="molecule type" value="Genomic_DNA"/>
</dbReference>
<reference evidence="1 2" key="1">
    <citation type="submission" date="2024-01" db="EMBL/GenBank/DDBJ databases">
        <title>Characterization of Pseudomonas viridiflava in Georgia, USA.</title>
        <authorList>
            <person name="Zhao M."/>
            <person name="Dutta B."/>
        </authorList>
    </citation>
    <scope>NUCLEOTIDE SEQUENCE [LARGE SCALE GENOMIC DNA]</scope>
    <source>
        <strain evidence="1 2">21GA0539</strain>
    </source>
</reference>
<sequence>MLKSADIFARILASARPQAGNINRLANVTFFTGAGFSKSWDESFPTGDALFSFEYDEWHQDGDALQEFLSLCNYEPHGLKITASLFKDVVYQIGMMRKYPVIRPRYIDDQNLDMVERHLRYLVRKKFERTAPYIFKMRV</sequence>
<name>A0ABU7N1P3_PSEVI</name>